<dbReference type="Pfam" id="PF13188">
    <property type="entry name" value="PAS_8"/>
    <property type="match status" value="1"/>
</dbReference>
<dbReference type="Gene3D" id="3.30.70.270">
    <property type="match status" value="1"/>
</dbReference>
<feature type="domain" description="PAS" evidence="2">
    <location>
        <begin position="20"/>
        <end position="65"/>
    </location>
</feature>
<accession>A0A4U6QZX1</accession>
<evidence type="ECO:0000313" key="4">
    <source>
        <dbReference type="EMBL" id="TKV66897.1"/>
    </source>
</evidence>
<evidence type="ECO:0008006" key="6">
    <source>
        <dbReference type="Google" id="ProtNLM"/>
    </source>
</evidence>
<dbReference type="CDD" id="cd00130">
    <property type="entry name" value="PAS"/>
    <property type="match status" value="1"/>
</dbReference>
<name>A0A4U6QZX1_9GAMM</name>
<evidence type="ECO:0000256" key="1">
    <source>
        <dbReference type="SAM" id="MobiDB-lite"/>
    </source>
</evidence>
<feature type="region of interest" description="Disordered" evidence="1">
    <location>
        <begin position="1"/>
        <end position="21"/>
    </location>
</feature>
<keyword evidence="5" id="KW-1185">Reference proteome</keyword>
<dbReference type="InterPro" id="IPR043128">
    <property type="entry name" value="Rev_trsase/Diguanyl_cyclase"/>
</dbReference>
<organism evidence="4 5">
    <name type="scientific">Marinobacter panjinensis</name>
    <dbReference type="NCBI Taxonomy" id="2576384"/>
    <lineage>
        <taxon>Bacteria</taxon>
        <taxon>Pseudomonadati</taxon>
        <taxon>Pseudomonadota</taxon>
        <taxon>Gammaproteobacteria</taxon>
        <taxon>Pseudomonadales</taxon>
        <taxon>Marinobacteraceae</taxon>
        <taxon>Marinobacter</taxon>
    </lineage>
</organism>
<dbReference type="Gene3D" id="3.30.450.20">
    <property type="entry name" value="PAS domain"/>
    <property type="match status" value="1"/>
</dbReference>
<dbReference type="PROSITE" id="PS50887">
    <property type="entry name" value="GGDEF"/>
    <property type="match status" value="1"/>
</dbReference>
<comment type="caution">
    <text evidence="4">The sequence shown here is derived from an EMBL/GenBank/DDBJ whole genome shotgun (WGS) entry which is preliminary data.</text>
</comment>
<reference evidence="4 5" key="1">
    <citation type="submission" date="2019-05" db="EMBL/GenBank/DDBJ databases">
        <title>Marinobacter panjinensis sp. nov., a moderately halophilic bacterium isolated from sea tidal flat environment.</title>
        <authorList>
            <person name="Yang W."/>
            <person name="An M."/>
            <person name="He W."/>
            <person name="Luo X."/>
            <person name="Zhu L."/>
            <person name="Chen G."/>
            <person name="Zhang Y."/>
            <person name="Wang Y."/>
        </authorList>
    </citation>
    <scope>NUCLEOTIDE SEQUENCE [LARGE SCALE GENOMIC DNA]</scope>
    <source>
        <strain evidence="4 5">PJ-16</strain>
    </source>
</reference>
<evidence type="ECO:0000259" key="3">
    <source>
        <dbReference type="PROSITE" id="PS50887"/>
    </source>
</evidence>
<dbReference type="Proteomes" id="UP000308488">
    <property type="component" value="Unassembled WGS sequence"/>
</dbReference>
<dbReference type="AlphaFoldDB" id="A0A4U6QZX1"/>
<evidence type="ECO:0000259" key="2">
    <source>
        <dbReference type="PROSITE" id="PS50112"/>
    </source>
</evidence>
<dbReference type="InterPro" id="IPR000160">
    <property type="entry name" value="GGDEF_dom"/>
</dbReference>
<evidence type="ECO:0000313" key="5">
    <source>
        <dbReference type="Proteomes" id="UP000308488"/>
    </source>
</evidence>
<gene>
    <name evidence="4" type="ORF">FDP08_01740</name>
</gene>
<dbReference type="EMBL" id="SZYH01000001">
    <property type="protein sequence ID" value="TKV66897.1"/>
    <property type="molecule type" value="Genomic_DNA"/>
</dbReference>
<dbReference type="InterPro" id="IPR000014">
    <property type="entry name" value="PAS"/>
</dbReference>
<sequence>MSQIMNHCRQLSDSESSQRSPQIASNLYERTQEGIAITDEKGLISYINKAAENILDVSFDKALGEPIDRILALTPLSPSEPIAESHVNGHFIPTMLEGLFRLRRGKNTSIVSIKIAEMSNMEADGTELVFIIREIPDYFRLTPRVRSAASPVKISTRHEPPFNPELPKKQPEPSRFSLTYLSLRGCASESDPDPDVLNDCLEEATRIIGQLTSASGPLYQISKGESVMFMTETAQRSAIEVTLKLIGIIRAKFQLAGKGSFRLGLSAGILIMPSDFCKRDTTLMVEAARQLCIEAQEIGDNAIQIYDLNSHREGNIRGDRSAATE</sequence>
<dbReference type="OrthoDB" id="3687827at2"/>
<protein>
    <recommendedName>
        <fullName evidence="6">PAS domain-containing protein</fullName>
    </recommendedName>
</protein>
<dbReference type="RefSeq" id="WP_137434319.1">
    <property type="nucleotide sequence ID" value="NZ_JANRHC010000004.1"/>
</dbReference>
<feature type="domain" description="GGDEF" evidence="3">
    <location>
        <begin position="174"/>
        <end position="308"/>
    </location>
</feature>
<dbReference type="PROSITE" id="PS50112">
    <property type="entry name" value="PAS"/>
    <property type="match status" value="1"/>
</dbReference>
<proteinExistence type="predicted"/>
<dbReference type="SUPFAM" id="SSF55785">
    <property type="entry name" value="PYP-like sensor domain (PAS domain)"/>
    <property type="match status" value="1"/>
</dbReference>
<dbReference type="InterPro" id="IPR035965">
    <property type="entry name" value="PAS-like_dom_sf"/>
</dbReference>